<keyword evidence="2" id="KW-1133">Transmembrane helix</keyword>
<keyword evidence="5" id="KW-1185">Reference proteome</keyword>
<sequence length="170" mass="16674">MTSPEQPSSPEPPPSRRVGRRIIVGVLAGAVVAVVAGLLTAGRGGDGTAGTAATSAAAGPGRSSAAAADTTSGVTPPASPGTSPTTAPATAPASTAPATVVVPALVGKNAAAARIELEQLGFRDVRFGSQEAGEPDVVLPQNWTVARQSAAAGTRLSTTTQIVLTCTRRV</sequence>
<organism evidence="4 5">
    <name type="scientific">Dactylosporangium cerinum</name>
    <dbReference type="NCBI Taxonomy" id="1434730"/>
    <lineage>
        <taxon>Bacteria</taxon>
        <taxon>Bacillati</taxon>
        <taxon>Actinomycetota</taxon>
        <taxon>Actinomycetes</taxon>
        <taxon>Micromonosporales</taxon>
        <taxon>Micromonosporaceae</taxon>
        <taxon>Dactylosporangium</taxon>
    </lineage>
</organism>
<dbReference type="SMART" id="SM00740">
    <property type="entry name" value="PASTA"/>
    <property type="match status" value="1"/>
</dbReference>
<dbReference type="Gene3D" id="3.30.10.20">
    <property type="match status" value="1"/>
</dbReference>
<dbReference type="PROSITE" id="PS51178">
    <property type="entry name" value="PASTA"/>
    <property type="match status" value="1"/>
</dbReference>
<feature type="transmembrane region" description="Helical" evidence="2">
    <location>
        <begin position="22"/>
        <end position="41"/>
    </location>
</feature>
<comment type="caution">
    <text evidence="4">The sequence shown here is derived from an EMBL/GenBank/DDBJ whole genome shotgun (WGS) entry which is preliminary data.</text>
</comment>
<proteinExistence type="predicted"/>
<feature type="domain" description="PASTA" evidence="3">
    <location>
        <begin position="96"/>
        <end position="168"/>
    </location>
</feature>
<keyword evidence="2" id="KW-0812">Transmembrane</keyword>
<dbReference type="Proteomes" id="UP001595912">
    <property type="component" value="Unassembled WGS sequence"/>
</dbReference>
<dbReference type="Pfam" id="PF03793">
    <property type="entry name" value="PASTA"/>
    <property type="match status" value="1"/>
</dbReference>
<feature type="region of interest" description="Disordered" evidence="1">
    <location>
        <begin position="43"/>
        <end position="92"/>
    </location>
</feature>
<feature type="compositionally biased region" description="Low complexity" evidence="1">
    <location>
        <begin position="49"/>
        <end position="92"/>
    </location>
</feature>
<accession>A0ABV9WJL4</accession>
<reference evidence="5" key="1">
    <citation type="journal article" date="2019" name="Int. J. Syst. Evol. Microbiol.">
        <title>The Global Catalogue of Microorganisms (GCM) 10K type strain sequencing project: providing services to taxonomists for standard genome sequencing and annotation.</title>
        <authorList>
            <consortium name="The Broad Institute Genomics Platform"/>
            <consortium name="The Broad Institute Genome Sequencing Center for Infectious Disease"/>
            <person name="Wu L."/>
            <person name="Ma J."/>
        </authorList>
    </citation>
    <scope>NUCLEOTIDE SEQUENCE [LARGE SCALE GENOMIC DNA]</scope>
    <source>
        <strain evidence="5">CGMCC 4.7152</strain>
    </source>
</reference>
<dbReference type="RefSeq" id="WP_380128382.1">
    <property type="nucleotide sequence ID" value="NZ_JBHSIU010000130.1"/>
</dbReference>
<evidence type="ECO:0000313" key="4">
    <source>
        <dbReference type="EMBL" id="MFC5007742.1"/>
    </source>
</evidence>
<dbReference type="EMBL" id="JBHSIU010000130">
    <property type="protein sequence ID" value="MFC5007742.1"/>
    <property type="molecule type" value="Genomic_DNA"/>
</dbReference>
<protein>
    <submittedName>
        <fullName evidence="4">PASTA domain-containing protein</fullName>
    </submittedName>
</protein>
<name>A0ABV9WJL4_9ACTN</name>
<gene>
    <name evidence="4" type="ORF">ACFPIJ_59285</name>
</gene>
<evidence type="ECO:0000256" key="2">
    <source>
        <dbReference type="SAM" id="Phobius"/>
    </source>
</evidence>
<evidence type="ECO:0000259" key="3">
    <source>
        <dbReference type="PROSITE" id="PS51178"/>
    </source>
</evidence>
<keyword evidence="2" id="KW-0472">Membrane</keyword>
<dbReference type="InterPro" id="IPR005543">
    <property type="entry name" value="PASTA_dom"/>
</dbReference>
<dbReference type="CDD" id="cd06577">
    <property type="entry name" value="PASTA_pknB"/>
    <property type="match status" value="1"/>
</dbReference>
<evidence type="ECO:0000256" key="1">
    <source>
        <dbReference type="SAM" id="MobiDB-lite"/>
    </source>
</evidence>
<evidence type="ECO:0000313" key="5">
    <source>
        <dbReference type="Proteomes" id="UP001595912"/>
    </source>
</evidence>